<comment type="caution">
    <text evidence="14">The sequence shown here is derived from an EMBL/GenBank/DDBJ whole genome shotgun (WGS) entry which is preliminary data.</text>
</comment>
<dbReference type="Gene3D" id="2.170.130.10">
    <property type="entry name" value="TonB-dependent receptor, plug domain"/>
    <property type="match status" value="1"/>
</dbReference>
<evidence type="ECO:0000256" key="11">
    <source>
        <dbReference type="RuleBase" id="RU003357"/>
    </source>
</evidence>
<dbReference type="InterPro" id="IPR039426">
    <property type="entry name" value="TonB-dep_rcpt-like"/>
</dbReference>
<keyword evidence="6 11" id="KW-0798">TonB box</keyword>
<keyword evidence="4 10" id="KW-0812">Transmembrane</keyword>
<keyword evidence="5" id="KW-0732">Signal</keyword>
<keyword evidence="15" id="KW-1185">Reference proteome</keyword>
<dbReference type="InterPro" id="IPR000531">
    <property type="entry name" value="Beta-barrel_TonB"/>
</dbReference>
<keyword evidence="3 10" id="KW-1134">Transmembrane beta strand</keyword>
<keyword evidence="8 14" id="KW-0675">Receptor</keyword>
<name>A0AAN4W3S2_9BACT</name>
<evidence type="ECO:0000259" key="13">
    <source>
        <dbReference type="Pfam" id="PF07715"/>
    </source>
</evidence>
<comment type="similarity">
    <text evidence="10 11">Belongs to the TonB-dependent receptor family.</text>
</comment>
<dbReference type="InterPro" id="IPR036942">
    <property type="entry name" value="Beta-barrel_TonB_sf"/>
</dbReference>
<evidence type="ECO:0000256" key="4">
    <source>
        <dbReference type="ARBA" id="ARBA00022692"/>
    </source>
</evidence>
<dbReference type="SUPFAM" id="SSF49464">
    <property type="entry name" value="Carboxypeptidase regulatory domain-like"/>
    <property type="match status" value="1"/>
</dbReference>
<dbReference type="InterPro" id="IPR012910">
    <property type="entry name" value="Plug_dom"/>
</dbReference>
<evidence type="ECO:0000259" key="12">
    <source>
        <dbReference type="Pfam" id="PF00593"/>
    </source>
</evidence>
<gene>
    <name evidence="14" type="ORF">PEDI_40070</name>
</gene>
<dbReference type="GO" id="GO:0044718">
    <property type="term" value="P:siderophore transmembrane transport"/>
    <property type="evidence" value="ECO:0007669"/>
    <property type="project" value="TreeGrafter"/>
</dbReference>
<dbReference type="EMBL" id="BQKE01000003">
    <property type="protein sequence ID" value="GJM63455.1"/>
    <property type="molecule type" value="Genomic_DNA"/>
</dbReference>
<keyword evidence="7 10" id="KW-0472">Membrane</keyword>
<evidence type="ECO:0000256" key="2">
    <source>
        <dbReference type="ARBA" id="ARBA00022448"/>
    </source>
</evidence>
<dbReference type="RefSeq" id="WP_338238616.1">
    <property type="nucleotide sequence ID" value="NZ_BQKE01000003.1"/>
</dbReference>
<organism evidence="14 15">
    <name type="scientific">Persicobacter diffluens</name>
    <dbReference type="NCBI Taxonomy" id="981"/>
    <lineage>
        <taxon>Bacteria</taxon>
        <taxon>Pseudomonadati</taxon>
        <taxon>Bacteroidota</taxon>
        <taxon>Cytophagia</taxon>
        <taxon>Cytophagales</taxon>
        <taxon>Persicobacteraceae</taxon>
        <taxon>Persicobacter</taxon>
    </lineage>
</organism>
<dbReference type="Pfam" id="PF07715">
    <property type="entry name" value="Plug"/>
    <property type="match status" value="1"/>
</dbReference>
<dbReference type="Pfam" id="PF00593">
    <property type="entry name" value="TonB_dep_Rec_b-barrel"/>
    <property type="match status" value="1"/>
</dbReference>
<dbReference type="GO" id="GO:0009279">
    <property type="term" value="C:cell outer membrane"/>
    <property type="evidence" value="ECO:0007669"/>
    <property type="project" value="UniProtKB-SubCell"/>
</dbReference>
<evidence type="ECO:0000256" key="5">
    <source>
        <dbReference type="ARBA" id="ARBA00022729"/>
    </source>
</evidence>
<sequence>MNKFLPFLFILFFIGSGDLLAQKISLKGQITNQKGEAVPFANIVIDGGKQGTTSDETGKFTLNNLQAGHHQLEVSSIGYAFFSNQIRINPDKNNYLQISLHENQTELEEVVIQGEAAAKEIALKGFSAQVVEMKRVKMQTVQMNDLLDQTAGIRVRQSGGLGSNASYNINGLGGNSIRFFIDGVPMQYFGQAYSIANIPVNLIERMEIYKGVIPTDLGSDALGGAINVVTKKNAQNALDFSYSIGSFNTHETVLNGMWRDTKSGFSVKGSMFYNYSDNNYEVWGDNIYVSNPDGSVNRGMKVKRFNDAFYSYAPKVDLGFTNKWWADQFYVGLLYADLYSEIQHGATMDVPYGERHYTQSTLTPNASYIKDDFILKGLNVNAFAAYTLMERQTVDTTTNRYNWYGQIRQTNQTPGERGDATLQLDEINTLINRINLNYDLSRSQKIGINYVYTDSRQNSNDPLAAPSRQDLVGEKRIAKHNLGFNFQQLAFNEKWKSSVFAKYYGYQINVEDAVKNGALWEPYQFSKYDGRWGFGAATSLRLHPKVLLLASAEQAIRLPEVNEVFGNLAENVEASYELNPEQSNNLNLGVNLGPYHLGIHQISWNTNFFYRDTQDQILQSISGKGSDGEELVSENIGQSLSKGLDTEISYNWSKQLFIDFSLSYLDARNKMKYDGNGNENVYYNNRLRNVPFFQMNNRIRYQLLDLFRTNDALSIYWSYNYVHEFFLDWEALGSRDKQTIPTQMVHNMGVGYQFPNQKISLNLDIRNIMNAQVFDNYGVQRPGRGFYIKLNYNIL</sequence>
<evidence type="ECO:0000256" key="3">
    <source>
        <dbReference type="ARBA" id="ARBA00022452"/>
    </source>
</evidence>
<dbReference type="Proteomes" id="UP001310022">
    <property type="component" value="Unassembled WGS sequence"/>
</dbReference>
<dbReference type="Gene3D" id="2.40.170.20">
    <property type="entry name" value="TonB-dependent receptor, beta-barrel domain"/>
    <property type="match status" value="1"/>
</dbReference>
<dbReference type="AlphaFoldDB" id="A0AAN4W3S2"/>
<comment type="subcellular location">
    <subcellularLocation>
        <location evidence="1 10">Cell outer membrane</location>
        <topology evidence="1 10">Multi-pass membrane protein</topology>
    </subcellularLocation>
</comment>
<evidence type="ECO:0000256" key="6">
    <source>
        <dbReference type="ARBA" id="ARBA00023077"/>
    </source>
</evidence>
<dbReference type="PANTHER" id="PTHR30069:SF29">
    <property type="entry name" value="HEMOGLOBIN AND HEMOGLOBIN-HAPTOGLOBIN-BINDING PROTEIN 1-RELATED"/>
    <property type="match status" value="1"/>
</dbReference>
<evidence type="ECO:0000313" key="14">
    <source>
        <dbReference type="EMBL" id="GJM63455.1"/>
    </source>
</evidence>
<feature type="domain" description="TonB-dependent receptor plug" evidence="13">
    <location>
        <begin position="127"/>
        <end position="225"/>
    </location>
</feature>
<protein>
    <submittedName>
        <fullName evidence="14">TonB-dependent receptor</fullName>
    </submittedName>
</protein>
<keyword evidence="9 10" id="KW-0998">Cell outer membrane</keyword>
<feature type="domain" description="TonB-dependent receptor-like beta-barrel" evidence="12">
    <location>
        <begin position="308"/>
        <end position="768"/>
    </location>
</feature>
<dbReference type="PROSITE" id="PS52016">
    <property type="entry name" value="TONB_DEPENDENT_REC_3"/>
    <property type="match status" value="1"/>
</dbReference>
<dbReference type="InterPro" id="IPR037066">
    <property type="entry name" value="Plug_dom_sf"/>
</dbReference>
<dbReference type="InterPro" id="IPR008969">
    <property type="entry name" value="CarboxyPept-like_regulatory"/>
</dbReference>
<keyword evidence="2 10" id="KW-0813">Transport</keyword>
<evidence type="ECO:0000256" key="9">
    <source>
        <dbReference type="ARBA" id="ARBA00023237"/>
    </source>
</evidence>
<evidence type="ECO:0000256" key="7">
    <source>
        <dbReference type="ARBA" id="ARBA00023136"/>
    </source>
</evidence>
<evidence type="ECO:0000256" key="1">
    <source>
        <dbReference type="ARBA" id="ARBA00004571"/>
    </source>
</evidence>
<dbReference type="PANTHER" id="PTHR30069">
    <property type="entry name" value="TONB-DEPENDENT OUTER MEMBRANE RECEPTOR"/>
    <property type="match status" value="1"/>
</dbReference>
<evidence type="ECO:0000256" key="10">
    <source>
        <dbReference type="PROSITE-ProRule" id="PRU01360"/>
    </source>
</evidence>
<dbReference type="Pfam" id="PF13715">
    <property type="entry name" value="CarbopepD_reg_2"/>
    <property type="match status" value="1"/>
</dbReference>
<dbReference type="GO" id="GO:0015344">
    <property type="term" value="F:siderophore uptake transmembrane transporter activity"/>
    <property type="evidence" value="ECO:0007669"/>
    <property type="project" value="TreeGrafter"/>
</dbReference>
<proteinExistence type="inferred from homology"/>
<accession>A0AAN4W3S2</accession>
<evidence type="ECO:0000256" key="8">
    <source>
        <dbReference type="ARBA" id="ARBA00023170"/>
    </source>
</evidence>
<dbReference type="Gene3D" id="2.60.40.1120">
    <property type="entry name" value="Carboxypeptidase-like, regulatory domain"/>
    <property type="match status" value="1"/>
</dbReference>
<dbReference type="SUPFAM" id="SSF56935">
    <property type="entry name" value="Porins"/>
    <property type="match status" value="1"/>
</dbReference>
<evidence type="ECO:0000313" key="15">
    <source>
        <dbReference type="Proteomes" id="UP001310022"/>
    </source>
</evidence>
<reference evidence="14 15" key="1">
    <citation type="submission" date="2021-12" db="EMBL/GenBank/DDBJ databases">
        <title>Genome sequencing of bacteria with rrn-lacking chromosome and rrn-plasmid.</title>
        <authorList>
            <person name="Anda M."/>
            <person name="Iwasaki W."/>
        </authorList>
    </citation>
    <scope>NUCLEOTIDE SEQUENCE [LARGE SCALE GENOMIC DNA]</scope>
    <source>
        <strain evidence="14 15">NBRC 15940</strain>
    </source>
</reference>